<feature type="transmembrane region" description="Helical" evidence="2">
    <location>
        <begin position="43"/>
        <end position="61"/>
    </location>
</feature>
<evidence type="ECO:0000256" key="2">
    <source>
        <dbReference type="SAM" id="Phobius"/>
    </source>
</evidence>
<name>A0ABN9TYU2_9DINO</name>
<dbReference type="InterPro" id="IPR002925">
    <property type="entry name" value="Dienelactn_hydro"/>
</dbReference>
<dbReference type="InterPro" id="IPR029058">
    <property type="entry name" value="AB_hydrolase_fold"/>
</dbReference>
<feature type="region of interest" description="Disordered" evidence="1">
    <location>
        <begin position="396"/>
        <end position="435"/>
    </location>
</feature>
<dbReference type="Gene3D" id="3.40.50.1820">
    <property type="entry name" value="alpha/beta hydrolase"/>
    <property type="match status" value="1"/>
</dbReference>
<dbReference type="PANTHER" id="PTHR46623:SF6">
    <property type="entry name" value="ALPHA_BETA-HYDROLASES SUPERFAMILY PROTEIN"/>
    <property type="match status" value="1"/>
</dbReference>
<comment type="caution">
    <text evidence="4">The sequence shown here is derived from an EMBL/GenBank/DDBJ whole genome shotgun (WGS) entry which is preliminary data.</text>
</comment>
<dbReference type="SUPFAM" id="SSF53474">
    <property type="entry name" value="alpha/beta-Hydrolases"/>
    <property type="match status" value="1"/>
</dbReference>
<dbReference type="EMBL" id="CAUYUJ010015227">
    <property type="protein sequence ID" value="CAK0851325.1"/>
    <property type="molecule type" value="Genomic_DNA"/>
</dbReference>
<gene>
    <name evidence="4" type="ORF">PCOR1329_LOCUS43490</name>
</gene>
<dbReference type="Pfam" id="PF01738">
    <property type="entry name" value="DLH"/>
    <property type="match status" value="1"/>
</dbReference>
<sequence>MQAVHITARVSLLFMQGSLKVIFGEPFVSTELLTVQSINGQDAVRRMLVAILFIVLSVLIVEPRRDKRIQFLQYLLLIVAAAGFSADDDRRSDLQGEEVSLGCGLQAYYAPPKASGRQMGVVVVHDVFGFLSPGCRRAVDRLAGKGYAALMPDLFGGKELTRPAWPSAGEPPEGPAFEQWLGEITSEPAWGALRADVRAAMDFLRGKGCKRFGVVGFGWGGRAAEVVASGPGAEPLAVVASLHGVRHGASTYREVRCGSVLYVAVKGDPFRPPSRRGRRSKEQEMGVKWEPVAAGQHGLVAIKRRSHGTGQIPVNEMQYRQIIAYIMRFGHLAEHGSHNIMNPAQSPSAFHATEHTFMTDGFGQPIGLPSGTSGIWQTGVFGSGAAAATDESYLHGGVDADATDDDGEANAVRFQRKEDEPDMTGWSNNEQAEFY</sequence>
<dbReference type="Proteomes" id="UP001189429">
    <property type="component" value="Unassembled WGS sequence"/>
</dbReference>
<keyword evidence="2" id="KW-0472">Membrane</keyword>
<evidence type="ECO:0000313" key="5">
    <source>
        <dbReference type="Proteomes" id="UP001189429"/>
    </source>
</evidence>
<reference evidence="4" key="1">
    <citation type="submission" date="2023-10" db="EMBL/GenBank/DDBJ databases">
        <authorList>
            <person name="Chen Y."/>
            <person name="Shah S."/>
            <person name="Dougan E. K."/>
            <person name="Thang M."/>
            <person name="Chan C."/>
        </authorList>
    </citation>
    <scope>NUCLEOTIDE SEQUENCE [LARGE SCALE GENOMIC DNA]</scope>
</reference>
<evidence type="ECO:0000256" key="1">
    <source>
        <dbReference type="SAM" id="MobiDB-lite"/>
    </source>
</evidence>
<proteinExistence type="predicted"/>
<keyword evidence="2" id="KW-0812">Transmembrane</keyword>
<feature type="domain" description="Dienelactone hydrolase" evidence="3">
    <location>
        <begin position="106"/>
        <end position="246"/>
    </location>
</feature>
<keyword evidence="5" id="KW-1185">Reference proteome</keyword>
<keyword evidence="2" id="KW-1133">Transmembrane helix</keyword>
<protein>
    <recommendedName>
        <fullName evidence="3">Dienelactone hydrolase domain-containing protein</fullName>
    </recommendedName>
</protein>
<dbReference type="InterPro" id="IPR051049">
    <property type="entry name" value="Dienelactone_hydrolase-like"/>
</dbReference>
<accession>A0ABN9TYU2</accession>
<organism evidence="4 5">
    <name type="scientific">Prorocentrum cordatum</name>
    <dbReference type="NCBI Taxonomy" id="2364126"/>
    <lineage>
        <taxon>Eukaryota</taxon>
        <taxon>Sar</taxon>
        <taxon>Alveolata</taxon>
        <taxon>Dinophyceae</taxon>
        <taxon>Prorocentrales</taxon>
        <taxon>Prorocentraceae</taxon>
        <taxon>Prorocentrum</taxon>
    </lineage>
</organism>
<feature type="compositionally biased region" description="Polar residues" evidence="1">
    <location>
        <begin position="425"/>
        <end position="435"/>
    </location>
</feature>
<dbReference type="PANTHER" id="PTHR46623">
    <property type="entry name" value="CARBOXYMETHYLENEBUTENOLIDASE-RELATED"/>
    <property type="match status" value="1"/>
</dbReference>
<evidence type="ECO:0000313" key="4">
    <source>
        <dbReference type="EMBL" id="CAK0851325.1"/>
    </source>
</evidence>
<evidence type="ECO:0000259" key="3">
    <source>
        <dbReference type="Pfam" id="PF01738"/>
    </source>
</evidence>